<feature type="region of interest" description="Disordered" evidence="5">
    <location>
        <begin position="414"/>
        <end position="600"/>
    </location>
</feature>
<dbReference type="EMBL" id="CAJMWZ010003131">
    <property type="protein sequence ID" value="CAE6469881.1"/>
    <property type="molecule type" value="Genomic_DNA"/>
</dbReference>
<feature type="compositionally biased region" description="Low complexity" evidence="5">
    <location>
        <begin position="448"/>
        <end position="462"/>
    </location>
</feature>
<dbReference type="CDD" id="cd12910">
    <property type="entry name" value="SPRY_SSH4_like"/>
    <property type="match status" value="1"/>
</dbReference>
<comment type="subcellular location">
    <subcellularLocation>
        <location evidence="1">Membrane</location>
        <topology evidence="1">Single-pass membrane protein</topology>
    </subcellularLocation>
</comment>
<evidence type="ECO:0000256" key="5">
    <source>
        <dbReference type="SAM" id="MobiDB-lite"/>
    </source>
</evidence>
<dbReference type="Pfam" id="PF00622">
    <property type="entry name" value="SPRY"/>
    <property type="match status" value="1"/>
</dbReference>
<dbReference type="InterPro" id="IPR001870">
    <property type="entry name" value="B30.2/SPRY"/>
</dbReference>
<name>A0A8H3GV49_9AGAM</name>
<dbReference type="InterPro" id="IPR050618">
    <property type="entry name" value="Ubq-SigPath_Reg"/>
</dbReference>
<feature type="compositionally biased region" description="Polar residues" evidence="5">
    <location>
        <begin position="463"/>
        <end position="477"/>
    </location>
</feature>
<proteinExistence type="predicted"/>
<accession>A0A8H3GV49</accession>
<dbReference type="Proteomes" id="UP000663850">
    <property type="component" value="Unassembled WGS sequence"/>
</dbReference>
<feature type="compositionally biased region" description="Low complexity" evidence="5">
    <location>
        <begin position="420"/>
        <end position="429"/>
    </location>
</feature>
<evidence type="ECO:0000256" key="3">
    <source>
        <dbReference type="ARBA" id="ARBA00022989"/>
    </source>
</evidence>
<dbReference type="GO" id="GO:0016020">
    <property type="term" value="C:membrane"/>
    <property type="evidence" value="ECO:0007669"/>
    <property type="project" value="UniProtKB-SubCell"/>
</dbReference>
<dbReference type="AlphaFoldDB" id="A0A8H3GV49"/>
<evidence type="ECO:0000256" key="6">
    <source>
        <dbReference type="SAM" id="Phobius"/>
    </source>
</evidence>
<feature type="compositionally biased region" description="Acidic residues" evidence="5">
    <location>
        <begin position="480"/>
        <end position="492"/>
    </location>
</feature>
<organism evidence="8 9">
    <name type="scientific">Rhizoctonia solani</name>
    <dbReference type="NCBI Taxonomy" id="456999"/>
    <lineage>
        <taxon>Eukaryota</taxon>
        <taxon>Fungi</taxon>
        <taxon>Dikarya</taxon>
        <taxon>Basidiomycota</taxon>
        <taxon>Agaricomycotina</taxon>
        <taxon>Agaricomycetes</taxon>
        <taxon>Cantharellales</taxon>
        <taxon>Ceratobasidiaceae</taxon>
        <taxon>Rhizoctonia</taxon>
    </lineage>
</organism>
<dbReference type="SUPFAM" id="SSF49899">
    <property type="entry name" value="Concanavalin A-like lectins/glucanases"/>
    <property type="match status" value="1"/>
</dbReference>
<evidence type="ECO:0000313" key="8">
    <source>
        <dbReference type="EMBL" id="CAE6469881.1"/>
    </source>
</evidence>
<keyword evidence="3 6" id="KW-1133">Transmembrane helix</keyword>
<keyword evidence="2 6" id="KW-0812">Transmembrane</keyword>
<sequence>MGKGWLSWVFISQRLSAEGRHGLIRTPTTPNHTLRLAIPTTVSAENKSDIVMSDHLPTPVQPSVVVYTMFVEAQDAIKTGTSAGSASIARGGDHNDALLVLLPLLIVLSCLLFLLLFFLIFVLLFRRRRSIALGDRNGPVDLSREDFSGADGGFEGLEQRWLDGVSDVEQRQYHRAKEYQQQFPPNSQATDITLSQFLTIQEKGVSAWSFEPDYESGANLIVHARTELTFLPDPFSATSVQSNLPLPKLNEVYYWEVKMFDLPTTTNIGIGLATKPFPSFSMPGHARHSFAYLSSGERCHNYPFTVTSCGPPLSEGDVLGIGYRPRTGSAFFTRNGRRLEDAFTGLGRWNLFPTIGADGPCSLHVNLGQAGFVFIEANVKKWGLAPSVGTLAPPPAYGSERGSILLEAGGAIRRTEDGSEGTSFGSTGSPGYRTPIPSRRSTRHHSHASSSSVPSHPSPLRSIQSPPSAPMASSLTPTAEEPETDTGSEEDERTPYVSPTDAEFHTPLRRLVRRPAAVELDAESNPDEQTEEVVVVSSPPVSPNPPTPRVTDIHLRPLNLSSAGSNTGSGASGPALSPRTLAALAPPGPPPPEYSPLDVNRYPDGVALDLPADVIAAALEGPSTRRH</sequence>
<dbReference type="InterPro" id="IPR035780">
    <property type="entry name" value="SPRY_Ssh4-like"/>
</dbReference>
<feature type="domain" description="B30.2/SPRY" evidence="7">
    <location>
        <begin position="187"/>
        <end position="372"/>
    </location>
</feature>
<feature type="compositionally biased region" description="Low complexity" evidence="5">
    <location>
        <begin position="558"/>
        <end position="585"/>
    </location>
</feature>
<reference evidence="8" key="1">
    <citation type="submission" date="2021-01" db="EMBL/GenBank/DDBJ databases">
        <authorList>
            <person name="Kaushik A."/>
        </authorList>
    </citation>
    <scope>NUCLEOTIDE SEQUENCE</scope>
    <source>
        <strain evidence="8">Type strain: AG8-Rh-89/</strain>
    </source>
</reference>
<evidence type="ECO:0000256" key="1">
    <source>
        <dbReference type="ARBA" id="ARBA00004167"/>
    </source>
</evidence>
<dbReference type="InterPro" id="IPR013320">
    <property type="entry name" value="ConA-like_dom_sf"/>
</dbReference>
<dbReference type="SMART" id="SM00449">
    <property type="entry name" value="SPRY"/>
    <property type="match status" value="1"/>
</dbReference>
<evidence type="ECO:0000259" key="7">
    <source>
        <dbReference type="PROSITE" id="PS50188"/>
    </source>
</evidence>
<dbReference type="PROSITE" id="PS50188">
    <property type="entry name" value="B302_SPRY"/>
    <property type="match status" value="1"/>
</dbReference>
<dbReference type="PANTHER" id="PTHR12864">
    <property type="entry name" value="RAN BINDING PROTEIN 9-RELATED"/>
    <property type="match status" value="1"/>
</dbReference>
<evidence type="ECO:0000256" key="4">
    <source>
        <dbReference type="ARBA" id="ARBA00023136"/>
    </source>
</evidence>
<gene>
    <name evidence="8" type="ORF">RDB_LOCUS60379</name>
</gene>
<comment type="caution">
    <text evidence="8">The sequence shown here is derived from an EMBL/GenBank/DDBJ whole genome shotgun (WGS) entry which is preliminary data.</text>
</comment>
<evidence type="ECO:0000313" key="9">
    <source>
        <dbReference type="Proteomes" id="UP000663850"/>
    </source>
</evidence>
<keyword evidence="4 6" id="KW-0472">Membrane</keyword>
<protein>
    <recommendedName>
        <fullName evidence="7">B30.2/SPRY domain-containing protein</fullName>
    </recommendedName>
</protein>
<evidence type="ECO:0000256" key="2">
    <source>
        <dbReference type="ARBA" id="ARBA00022692"/>
    </source>
</evidence>
<dbReference type="Gene3D" id="2.60.120.920">
    <property type="match status" value="1"/>
</dbReference>
<dbReference type="InterPro" id="IPR003877">
    <property type="entry name" value="SPRY_dom"/>
</dbReference>
<feature type="compositionally biased region" description="Acidic residues" evidence="5">
    <location>
        <begin position="520"/>
        <end position="531"/>
    </location>
</feature>
<feature type="transmembrane region" description="Helical" evidence="6">
    <location>
        <begin position="100"/>
        <end position="125"/>
    </location>
</feature>
<dbReference type="InterPro" id="IPR043136">
    <property type="entry name" value="B30.2/SPRY_sf"/>
</dbReference>